<feature type="region of interest" description="Disordered" evidence="1">
    <location>
        <begin position="1"/>
        <end position="42"/>
    </location>
</feature>
<evidence type="ECO:0000256" key="1">
    <source>
        <dbReference type="SAM" id="MobiDB-lite"/>
    </source>
</evidence>
<sequence length="105" mass="11433">MHFVSQSSLDLREGTSENAASAVGREAERSEPLSHVGQPPHWESNVDQMAAWLMNTDAKESSIGKVVQSVAIWVQLSSDPGLTGPTFPHCRYQTTRINTLRSAGP</sequence>
<proteinExistence type="predicted"/>
<evidence type="ECO:0000313" key="2">
    <source>
        <dbReference type="EMBL" id="RSH89942.1"/>
    </source>
</evidence>
<reference evidence="2 3" key="1">
    <citation type="submission" date="2018-11" db="EMBL/GenBank/DDBJ databases">
        <title>Genome sequence of Saitozyma podzolica DSM 27192.</title>
        <authorList>
            <person name="Aliyu H."/>
            <person name="Gorte O."/>
            <person name="Ochsenreither K."/>
        </authorList>
    </citation>
    <scope>NUCLEOTIDE SEQUENCE [LARGE SCALE GENOMIC DNA]</scope>
    <source>
        <strain evidence="2 3">DSM 27192</strain>
    </source>
</reference>
<gene>
    <name evidence="2" type="ORF">EHS25_001928</name>
</gene>
<dbReference type="AlphaFoldDB" id="A0A427YFS0"/>
<keyword evidence="3" id="KW-1185">Reference proteome</keyword>
<organism evidence="2 3">
    <name type="scientific">Saitozyma podzolica</name>
    <dbReference type="NCBI Taxonomy" id="1890683"/>
    <lineage>
        <taxon>Eukaryota</taxon>
        <taxon>Fungi</taxon>
        <taxon>Dikarya</taxon>
        <taxon>Basidiomycota</taxon>
        <taxon>Agaricomycotina</taxon>
        <taxon>Tremellomycetes</taxon>
        <taxon>Tremellales</taxon>
        <taxon>Trimorphomycetaceae</taxon>
        <taxon>Saitozyma</taxon>
    </lineage>
</organism>
<dbReference type="Proteomes" id="UP000279259">
    <property type="component" value="Unassembled WGS sequence"/>
</dbReference>
<comment type="caution">
    <text evidence="2">The sequence shown here is derived from an EMBL/GenBank/DDBJ whole genome shotgun (WGS) entry which is preliminary data.</text>
</comment>
<evidence type="ECO:0000313" key="3">
    <source>
        <dbReference type="Proteomes" id="UP000279259"/>
    </source>
</evidence>
<accession>A0A427YFS0</accession>
<protein>
    <submittedName>
        <fullName evidence="2">Uncharacterized protein</fullName>
    </submittedName>
</protein>
<dbReference type="OrthoDB" id="189997at2759"/>
<name>A0A427YFS0_9TREE</name>
<dbReference type="EMBL" id="RSCD01000012">
    <property type="protein sequence ID" value="RSH89942.1"/>
    <property type="molecule type" value="Genomic_DNA"/>
</dbReference>